<feature type="domain" description="Fe-containing alcohol dehydrogenase-like C-terminal" evidence="4">
    <location>
        <begin position="191"/>
        <end position="309"/>
    </location>
</feature>
<dbReference type="GO" id="GO:0004022">
    <property type="term" value="F:alcohol dehydrogenase (NAD+) activity"/>
    <property type="evidence" value="ECO:0007669"/>
    <property type="project" value="TreeGrafter"/>
</dbReference>
<dbReference type="GO" id="GO:0046872">
    <property type="term" value="F:metal ion binding"/>
    <property type="evidence" value="ECO:0007669"/>
    <property type="project" value="InterPro"/>
</dbReference>
<dbReference type="Gene3D" id="3.40.50.1970">
    <property type="match status" value="1"/>
</dbReference>
<comment type="caution">
    <text evidence="5">The sequence shown here is derived from an EMBL/GenBank/DDBJ whole genome shotgun (WGS) entry which is preliminary data.</text>
</comment>
<evidence type="ECO:0000256" key="1">
    <source>
        <dbReference type="ARBA" id="ARBA00007358"/>
    </source>
</evidence>
<feature type="domain" description="Alcohol dehydrogenase iron-type/glycerol dehydrogenase GldA" evidence="3">
    <location>
        <begin position="14"/>
        <end position="178"/>
    </location>
</feature>
<proteinExistence type="inferred from homology"/>
<accession>A0A430KP98</accession>
<dbReference type="SUPFAM" id="SSF56796">
    <property type="entry name" value="Dehydroquinate synthase-like"/>
    <property type="match status" value="1"/>
</dbReference>
<dbReference type="InterPro" id="IPR001670">
    <property type="entry name" value="ADH_Fe/GldA"/>
</dbReference>
<dbReference type="InterPro" id="IPR056798">
    <property type="entry name" value="ADH_Fe_C"/>
</dbReference>
<dbReference type="GO" id="GO:0017000">
    <property type="term" value="P:antibiotic biosynthetic process"/>
    <property type="evidence" value="ECO:0007669"/>
    <property type="project" value="InterPro"/>
</dbReference>
<dbReference type="AlphaFoldDB" id="A0A430KP98"/>
<dbReference type="PANTHER" id="PTHR11496">
    <property type="entry name" value="ALCOHOL DEHYDROGENASE"/>
    <property type="match status" value="1"/>
</dbReference>
<evidence type="ECO:0000259" key="3">
    <source>
        <dbReference type="Pfam" id="PF00465"/>
    </source>
</evidence>
<dbReference type="InterPro" id="IPR035873">
    <property type="entry name" value="PhpC"/>
</dbReference>
<reference evidence="5 6" key="1">
    <citation type="submission" date="2018-11" db="EMBL/GenBank/DDBJ databases">
        <title>The draft genome sequence of Amphritea opalescens ANRC-JH13T.</title>
        <authorList>
            <person name="Fang Z."/>
            <person name="Zhang Y."/>
            <person name="Han X."/>
        </authorList>
    </citation>
    <scope>NUCLEOTIDE SEQUENCE [LARGE SCALE GENOMIC DNA]</scope>
    <source>
        <strain evidence="5 6">ANRC-JH13</strain>
    </source>
</reference>
<keyword evidence="6" id="KW-1185">Reference proteome</keyword>
<organism evidence="5 6">
    <name type="scientific">Amphritea opalescens</name>
    <dbReference type="NCBI Taxonomy" id="2490544"/>
    <lineage>
        <taxon>Bacteria</taxon>
        <taxon>Pseudomonadati</taxon>
        <taxon>Pseudomonadota</taxon>
        <taxon>Gammaproteobacteria</taxon>
        <taxon>Oceanospirillales</taxon>
        <taxon>Oceanospirillaceae</taxon>
        <taxon>Amphritea</taxon>
    </lineage>
</organism>
<dbReference type="Gene3D" id="1.20.1090.10">
    <property type="entry name" value="Dehydroquinate synthase-like - alpha domain"/>
    <property type="match status" value="1"/>
</dbReference>
<name>A0A430KP98_9GAMM</name>
<dbReference type="CDD" id="cd08182">
    <property type="entry name" value="HEPD"/>
    <property type="match status" value="1"/>
</dbReference>
<dbReference type="OrthoDB" id="9815791at2"/>
<comment type="similarity">
    <text evidence="1">Belongs to the iron-containing alcohol dehydrogenase family.</text>
</comment>
<keyword evidence="2" id="KW-0560">Oxidoreductase</keyword>
<sequence length="382" mass="41404">MSTVLSPPWQFNNPVQIYCANGAIDQLSSLIDGRPYILVTYAEPVFKQWAERIAQQAKPLMVIDSIRANPDLDDIKIQCQMLANLPQAPKLIVALGGGSVLDTAKALAASRGDFDCFHQNLLAAKDVSGPTWPIIALPTTAGTGSEVTCWGTIWHRSGGKKYSVKGPSLYPEWAVIDPELSINLPFELTRQTGLDALSHALESIWNINRNPVSKSFAIDASKAILNVLPKLLNDLGNHDLRRQMAEAALLAGLAFSNTQTAIAHALSYPLTLKYDVPHGIACSFTLPQILTASCGMHADIDQALRAIFGHLDIAEATLTAWLKTLGVSTQPESYGIEPVRWPGLVNEACYNARGQNWSGNANALEQLLIHHAQQESQSQGVA</sequence>
<dbReference type="Proteomes" id="UP000283087">
    <property type="component" value="Unassembled WGS sequence"/>
</dbReference>
<evidence type="ECO:0000259" key="4">
    <source>
        <dbReference type="Pfam" id="PF25137"/>
    </source>
</evidence>
<dbReference type="PANTHER" id="PTHR11496:SF102">
    <property type="entry name" value="ALCOHOL DEHYDROGENASE 4"/>
    <property type="match status" value="1"/>
</dbReference>
<evidence type="ECO:0000313" key="6">
    <source>
        <dbReference type="Proteomes" id="UP000283087"/>
    </source>
</evidence>
<dbReference type="RefSeq" id="WP_126159096.1">
    <property type="nucleotide sequence ID" value="NZ_RQXW01000011.1"/>
</dbReference>
<dbReference type="Pfam" id="PF25137">
    <property type="entry name" value="ADH_Fe_C"/>
    <property type="match status" value="1"/>
</dbReference>
<protein>
    <submittedName>
        <fullName evidence="5">Iron-containing alcohol dehydrogenase</fullName>
    </submittedName>
</protein>
<evidence type="ECO:0000256" key="2">
    <source>
        <dbReference type="ARBA" id="ARBA00023002"/>
    </source>
</evidence>
<dbReference type="EMBL" id="RQXW01000011">
    <property type="protein sequence ID" value="RTE65339.1"/>
    <property type="molecule type" value="Genomic_DNA"/>
</dbReference>
<evidence type="ECO:0000313" key="5">
    <source>
        <dbReference type="EMBL" id="RTE65339.1"/>
    </source>
</evidence>
<dbReference type="InterPro" id="IPR039697">
    <property type="entry name" value="Alcohol_dehydrogenase_Fe"/>
</dbReference>
<dbReference type="Pfam" id="PF00465">
    <property type="entry name" value="Fe-ADH"/>
    <property type="match status" value="1"/>
</dbReference>
<gene>
    <name evidence="5" type="ORF">EH243_12955</name>
</gene>